<accession>A0ABR5F6M0</accession>
<feature type="transmembrane region" description="Helical" evidence="1">
    <location>
        <begin position="21"/>
        <end position="42"/>
    </location>
</feature>
<dbReference type="InterPro" id="IPR049790">
    <property type="entry name" value="Rv3655c/TadE"/>
</dbReference>
<dbReference type="Proteomes" id="UP000035425">
    <property type="component" value="Unassembled WGS sequence"/>
</dbReference>
<reference evidence="3 4" key="1">
    <citation type="submission" date="2014-12" db="EMBL/GenBank/DDBJ databases">
        <title>Frankia sp. BMG5.1 draft genome.</title>
        <authorList>
            <person name="Gtari M."/>
            <person name="Ghodhbane-Gtari F."/>
            <person name="Nouioui I."/>
            <person name="Ktari A."/>
            <person name="Hezbri K."/>
            <person name="Mimouni W."/>
            <person name="Sbissi I."/>
            <person name="Ayari A."/>
            <person name="Yamanaka T."/>
            <person name="Normand P."/>
            <person name="Tisa L.S."/>
            <person name="Boudabous A."/>
        </authorList>
    </citation>
    <scope>NUCLEOTIDE SEQUENCE [LARGE SCALE GENOMIC DNA]</scope>
    <source>
        <strain evidence="3 4">BMG5.1</strain>
    </source>
</reference>
<dbReference type="NCBIfam" id="NF041390">
    <property type="entry name" value="TadE_Rv3655c"/>
    <property type="match status" value="1"/>
</dbReference>
<feature type="domain" description="TadE-like" evidence="2">
    <location>
        <begin position="18"/>
        <end position="60"/>
    </location>
</feature>
<sequence>MLGRGTSRDRGRRTSDGGQATAELAVAIPSLILVLLIAIWVVSAVSVQARCAEAARIGARAAARGETDEMVRTWAGRAAPQGSTISVSHAMDSVIVQVRFQARATGVLAGLAPPIEITMSSTAPAEAAENITQDFTTSSQ</sequence>
<protein>
    <recommendedName>
        <fullName evidence="2">TadE-like domain-containing protein</fullName>
    </recommendedName>
</protein>
<keyword evidence="1" id="KW-1133">Transmembrane helix</keyword>
<evidence type="ECO:0000259" key="2">
    <source>
        <dbReference type="Pfam" id="PF07811"/>
    </source>
</evidence>
<evidence type="ECO:0000313" key="4">
    <source>
        <dbReference type="Proteomes" id="UP000035425"/>
    </source>
</evidence>
<evidence type="ECO:0000313" key="3">
    <source>
        <dbReference type="EMBL" id="KLL12330.1"/>
    </source>
</evidence>
<name>A0ABR5F6M0_9ACTN</name>
<evidence type="ECO:0000256" key="1">
    <source>
        <dbReference type="SAM" id="Phobius"/>
    </source>
</evidence>
<dbReference type="EMBL" id="JWIO01000006">
    <property type="protein sequence ID" value="KLL12330.1"/>
    <property type="molecule type" value="Genomic_DNA"/>
</dbReference>
<dbReference type="InterPro" id="IPR012495">
    <property type="entry name" value="TadE-like_dom"/>
</dbReference>
<organism evidence="3 4">
    <name type="scientific">Protofrankia coriariae</name>
    <dbReference type="NCBI Taxonomy" id="1562887"/>
    <lineage>
        <taxon>Bacteria</taxon>
        <taxon>Bacillati</taxon>
        <taxon>Actinomycetota</taxon>
        <taxon>Actinomycetes</taxon>
        <taxon>Frankiales</taxon>
        <taxon>Frankiaceae</taxon>
        <taxon>Protofrankia</taxon>
    </lineage>
</organism>
<gene>
    <name evidence="3" type="ORF">FrCorBMG51_06085</name>
</gene>
<dbReference type="Pfam" id="PF07811">
    <property type="entry name" value="TadE"/>
    <property type="match status" value="1"/>
</dbReference>
<comment type="caution">
    <text evidence="3">The sequence shown here is derived from an EMBL/GenBank/DDBJ whole genome shotgun (WGS) entry which is preliminary data.</text>
</comment>
<proteinExistence type="predicted"/>
<keyword evidence="1" id="KW-0812">Transmembrane</keyword>
<keyword evidence="1" id="KW-0472">Membrane</keyword>
<keyword evidence="4" id="KW-1185">Reference proteome</keyword>